<proteinExistence type="predicted"/>
<keyword evidence="7 8" id="KW-0472">Membrane</keyword>
<feature type="transmembrane region" description="Helical" evidence="8">
    <location>
        <begin position="204"/>
        <end position="223"/>
    </location>
</feature>
<gene>
    <name evidence="10" type="ORF">NDO55_04440</name>
</gene>
<dbReference type="GO" id="GO:0005886">
    <property type="term" value="C:plasma membrane"/>
    <property type="evidence" value="ECO:0007669"/>
    <property type="project" value="UniProtKB-SubCell"/>
</dbReference>
<comment type="subcellular location">
    <subcellularLocation>
        <location evidence="1">Cell membrane</location>
        <topology evidence="1">Multi-pass membrane protein</topology>
    </subcellularLocation>
</comment>
<keyword evidence="5 8" id="KW-0812">Transmembrane</keyword>
<dbReference type="Proteomes" id="UP001155128">
    <property type="component" value="Unassembled WGS sequence"/>
</dbReference>
<dbReference type="AlphaFoldDB" id="A0A9X2J2I6"/>
<dbReference type="Pfam" id="PF13231">
    <property type="entry name" value="PMT_2"/>
    <property type="match status" value="1"/>
</dbReference>
<evidence type="ECO:0000256" key="4">
    <source>
        <dbReference type="ARBA" id="ARBA00022679"/>
    </source>
</evidence>
<feature type="domain" description="Glycosyltransferase RgtA/B/C/D-like" evidence="9">
    <location>
        <begin position="70"/>
        <end position="224"/>
    </location>
</feature>
<evidence type="ECO:0000256" key="1">
    <source>
        <dbReference type="ARBA" id="ARBA00004651"/>
    </source>
</evidence>
<evidence type="ECO:0000256" key="6">
    <source>
        <dbReference type="ARBA" id="ARBA00022989"/>
    </source>
</evidence>
<keyword evidence="2" id="KW-1003">Cell membrane</keyword>
<dbReference type="PANTHER" id="PTHR33908:SF11">
    <property type="entry name" value="MEMBRANE PROTEIN"/>
    <property type="match status" value="1"/>
</dbReference>
<feature type="transmembrane region" description="Helical" evidence="8">
    <location>
        <begin position="273"/>
        <end position="296"/>
    </location>
</feature>
<comment type="caution">
    <text evidence="10">The sequence shown here is derived from an EMBL/GenBank/DDBJ whole genome shotgun (WGS) entry which is preliminary data.</text>
</comment>
<dbReference type="PANTHER" id="PTHR33908">
    <property type="entry name" value="MANNOSYLTRANSFERASE YKCB-RELATED"/>
    <property type="match status" value="1"/>
</dbReference>
<dbReference type="EC" id="2.4.-.-" evidence="10"/>
<dbReference type="InterPro" id="IPR038731">
    <property type="entry name" value="RgtA/B/C-like"/>
</dbReference>
<dbReference type="RefSeq" id="WP_252112801.1">
    <property type="nucleotide sequence ID" value="NZ_JAMSHT010000001.1"/>
</dbReference>
<sequence>MNAGATREKGWAGRPAWMWLAAITLLGAIVRSVMLGHHALWGDEALSLIIARLPLEDLFIRPLDPSPGLYYLVQKLWLPLGEAPWIVRFPSFLFGVATIPAAFWLGKNLDGVKTGLIFAAFVAVFPDLVDYAQEARAYALLVLLEVLALAALASAFPREGSPRPRRLILAAILAIMAVYTHPTAWFVMAPAGLVALYFGWKARIMPPLAAVSLLAGGLLLVIPEIQRSIAYSQVGHFNWLQQPGAFDFLRLLSRLVIPIPIDVTTDMPGLAGWFGAQGIVALLLASQVAALAWLVLARIRVGRTEGVEAPRQLAMAMFAVLALVFPLLIYLAGIITPMVMGRTMLPFTVGIALGLALLVRRLPGKRWGIAAFVFIAAELVLFSPARSKPDWRDVVQVVDGLDPADGVIICADWNAASYLFAHREAELKDRAIFTMVGGAPMTIVGPGENVANGANGFRDRVWIGRVDPARSLQETDRFDPNALNDVAIVQYLCEPAQQALLDEWFDPARTQDVKRYSQGPDYSPTTIERFTL</sequence>
<organism evidence="10 11">
    <name type="scientific">Sphingomicrobium sediminis</name>
    <dbReference type="NCBI Taxonomy" id="2950949"/>
    <lineage>
        <taxon>Bacteria</taxon>
        <taxon>Pseudomonadati</taxon>
        <taxon>Pseudomonadota</taxon>
        <taxon>Alphaproteobacteria</taxon>
        <taxon>Sphingomonadales</taxon>
        <taxon>Sphingomonadaceae</taxon>
        <taxon>Sphingomicrobium</taxon>
    </lineage>
</organism>
<accession>A0A9X2J2I6</accession>
<keyword evidence="6 8" id="KW-1133">Transmembrane helix</keyword>
<name>A0A9X2J2I6_9SPHN</name>
<dbReference type="EMBL" id="JAMSHT010000001">
    <property type="protein sequence ID" value="MCM8557065.1"/>
    <property type="molecule type" value="Genomic_DNA"/>
</dbReference>
<evidence type="ECO:0000256" key="5">
    <source>
        <dbReference type="ARBA" id="ARBA00022692"/>
    </source>
</evidence>
<feature type="transmembrane region" description="Helical" evidence="8">
    <location>
        <begin position="168"/>
        <end position="198"/>
    </location>
</feature>
<evidence type="ECO:0000256" key="7">
    <source>
        <dbReference type="ARBA" id="ARBA00023136"/>
    </source>
</evidence>
<feature type="transmembrane region" description="Helical" evidence="8">
    <location>
        <begin position="316"/>
        <end position="338"/>
    </location>
</feature>
<evidence type="ECO:0000259" key="9">
    <source>
        <dbReference type="Pfam" id="PF13231"/>
    </source>
</evidence>
<dbReference type="InterPro" id="IPR050297">
    <property type="entry name" value="LipidA_mod_glycosyltrf_83"/>
</dbReference>
<evidence type="ECO:0000256" key="3">
    <source>
        <dbReference type="ARBA" id="ARBA00022676"/>
    </source>
</evidence>
<evidence type="ECO:0000313" key="11">
    <source>
        <dbReference type="Proteomes" id="UP001155128"/>
    </source>
</evidence>
<keyword evidence="11" id="KW-1185">Reference proteome</keyword>
<evidence type="ECO:0000313" key="10">
    <source>
        <dbReference type="EMBL" id="MCM8557065.1"/>
    </source>
</evidence>
<feature type="transmembrane region" description="Helical" evidence="8">
    <location>
        <begin position="367"/>
        <end position="385"/>
    </location>
</feature>
<feature type="transmembrane region" description="Helical" evidence="8">
    <location>
        <begin position="344"/>
        <end position="360"/>
    </location>
</feature>
<keyword evidence="4 10" id="KW-0808">Transferase</keyword>
<dbReference type="GO" id="GO:0016763">
    <property type="term" value="F:pentosyltransferase activity"/>
    <property type="evidence" value="ECO:0007669"/>
    <property type="project" value="TreeGrafter"/>
</dbReference>
<dbReference type="GO" id="GO:0009103">
    <property type="term" value="P:lipopolysaccharide biosynthetic process"/>
    <property type="evidence" value="ECO:0007669"/>
    <property type="project" value="UniProtKB-ARBA"/>
</dbReference>
<reference evidence="10" key="1">
    <citation type="submission" date="2022-06" db="EMBL/GenBank/DDBJ databases">
        <title>Sphingomicrobium sedimins sp. nov., a marine bacterium isolated from tidal flat.</title>
        <authorList>
            <person name="Kim C.-H."/>
            <person name="Yoo Y."/>
            <person name="Kim J.-J."/>
        </authorList>
    </citation>
    <scope>NUCLEOTIDE SEQUENCE</scope>
    <source>
        <strain evidence="10">GRR-S6-50</strain>
    </source>
</reference>
<protein>
    <submittedName>
        <fullName evidence="10">Glycosyltransferase family 39 protein</fullName>
        <ecNumber evidence="10">2.4.-.-</ecNumber>
    </submittedName>
</protein>
<feature type="transmembrane region" description="Helical" evidence="8">
    <location>
        <begin position="16"/>
        <end position="34"/>
    </location>
</feature>
<feature type="transmembrane region" description="Helical" evidence="8">
    <location>
        <begin position="85"/>
        <end position="105"/>
    </location>
</feature>
<keyword evidence="3 10" id="KW-0328">Glycosyltransferase</keyword>
<evidence type="ECO:0000256" key="2">
    <source>
        <dbReference type="ARBA" id="ARBA00022475"/>
    </source>
</evidence>
<feature type="transmembrane region" description="Helical" evidence="8">
    <location>
        <begin position="135"/>
        <end position="156"/>
    </location>
</feature>
<evidence type="ECO:0000256" key="8">
    <source>
        <dbReference type="SAM" id="Phobius"/>
    </source>
</evidence>